<evidence type="ECO:0000313" key="3">
    <source>
        <dbReference type="EMBL" id="ACB86088.1"/>
    </source>
</evidence>
<dbReference type="InParanoid" id="B2A1P1"/>
<proteinExistence type="predicted"/>
<reference evidence="3 4" key="2">
    <citation type="journal article" date="2011" name="J. Bacteriol.">
        <title>Complete genome sequence of the anaerobic, halophilic alkalithermophile Natranaerobius thermophilus JW/NM-WN-LF.</title>
        <authorList>
            <person name="Zhao B."/>
            <person name="Mesbah N.M."/>
            <person name="Dalin E."/>
            <person name="Goodwin L."/>
            <person name="Nolan M."/>
            <person name="Pitluck S."/>
            <person name="Chertkov O."/>
            <person name="Brettin T.S."/>
            <person name="Han J."/>
            <person name="Larimer F.W."/>
            <person name="Land M.L."/>
            <person name="Hauser L."/>
            <person name="Kyrpides N."/>
            <person name="Wiegel J."/>
        </authorList>
    </citation>
    <scope>NUCLEOTIDE SEQUENCE [LARGE SCALE GENOMIC DNA]</scope>
    <source>
        <strain evidence="4">ATCC BAA-1301 / DSM 18059 / JW/NM-WN-LF</strain>
    </source>
</reference>
<dbReference type="SUPFAM" id="SSF53756">
    <property type="entry name" value="UDP-Glycosyltransferase/glycogen phosphorylase"/>
    <property type="match status" value="1"/>
</dbReference>
<dbReference type="OrthoDB" id="9811902at2"/>
<accession>B2A1P1</accession>
<dbReference type="PANTHER" id="PTHR46401:SF2">
    <property type="entry name" value="GLYCOSYLTRANSFERASE WBBK-RELATED"/>
    <property type="match status" value="1"/>
</dbReference>
<keyword evidence="1 3" id="KW-0808">Transferase</keyword>
<protein>
    <submittedName>
        <fullName evidence="3">Glycosyl transferase group 1</fullName>
    </submittedName>
</protein>
<dbReference type="eggNOG" id="COG0438">
    <property type="taxonomic scope" value="Bacteria"/>
</dbReference>
<dbReference type="Pfam" id="PF13692">
    <property type="entry name" value="Glyco_trans_1_4"/>
    <property type="match status" value="1"/>
</dbReference>
<dbReference type="PANTHER" id="PTHR46401">
    <property type="entry name" value="GLYCOSYLTRANSFERASE WBBK-RELATED"/>
    <property type="match status" value="1"/>
</dbReference>
<keyword evidence="4" id="KW-1185">Reference proteome</keyword>
<dbReference type="GO" id="GO:0009103">
    <property type="term" value="P:lipopolysaccharide biosynthetic process"/>
    <property type="evidence" value="ECO:0007669"/>
    <property type="project" value="TreeGrafter"/>
</dbReference>
<organism evidence="3 4">
    <name type="scientific">Natranaerobius thermophilus (strain ATCC BAA-1301 / DSM 18059 / JW/NM-WN-LF)</name>
    <dbReference type="NCBI Taxonomy" id="457570"/>
    <lineage>
        <taxon>Bacteria</taxon>
        <taxon>Bacillati</taxon>
        <taxon>Bacillota</taxon>
        <taxon>Clostridia</taxon>
        <taxon>Natranaerobiales</taxon>
        <taxon>Natranaerobiaceae</taxon>
        <taxon>Natranaerobius</taxon>
    </lineage>
</organism>
<evidence type="ECO:0000259" key="2">
    <source>
        <dbReference type="Pfam" id="PF13439"/>
    </source>
</evidence>
<dbReference type="CAZy" id="GT4">
    <property type="family name" value="Glycosyltransferase Family 4"/>
</dbReference>
<dbReference type="HOGENOM" id="CLU_009583_11_2_9"/>
<gene>
    <name evidence="3" type="ordered locus">Nther_2528</name>
</gene>
<feature type="domain" description="Glycosyltransferase subfamily 4-like N-terminal" evidence="2">
    <location>
        <begin position="21"/>
        <end position="208"/>
    </location>
</feature>
<dbReference type="CDD" id="cd03794">
    <property type="entry name" value="GT4_WbuB-like"/>
    <property type="match status" value="1"/>
</dbReference>
<dbReference type="EMBL" id="CP001034">
    <property type="protein sequence ID" value="ACB86088.1"/>
    <property type="molecule type" value="Genomic_DNA"/>
</dbReference>
<dbReference type="Pfam" id="PF13439">
    <property type="entry name" value="Glyco_transf_4"/>
    <property type="match status" value="1"/>
</dbReference>
<dbReference type="Proteomes" id="UP000001683">
    <property type="component" value="Chromosome"/>
</dbReference>
<dbReference type="RefSeq" id="WP_012448931.1">
    <property type="nucleotide sequence ID" value="NC_010718.1"/>
</dbReference>
<name>B2A1P1_NATTJ</name>
<dbReference type="InterPro" id="IPR028098">
    <property type="entry name" value="Glyco_trans_4-like_N"/>
</dbReference>
<dbReference type="Gene3D" id="3.40.50.2000">
    <property type="entry name" value="Glycogen Phosphorylase B"/>
    <property type="match status" value="2"/>
</dbReference>
<dbReference type="KEGG" id="nth:Nther_2528"/>
<dbReference type="GO" id="GO:0016757">
    <property type="term" value="F:glycosyltransferase activity"/>
    <property type="evidence" value="ECO:0007669"/>
    <property type="project" value="TreeGrafter"/>
</dbReference>
<reference evidence="3 4" key="1">
    <citation type="submission" date="2008-04" db="EMBL/GenBank/DDBJ databases">
        <title>Complete sequence of chromosome of Natranaerobius thermophilus JW/NM-WN-LF.</title>
        <authorList>
            <consortium name="US DOE Joint Genome Institute"/>
            <person name="Copeland A."/>
            <person name="Lucas S."/>
            <person name="Lapidus A."/>
            <person name="Glavina del Rio T."/>
            <person name="Dalin E."/>
            <person name="Tice H."/>
            <person name="Bruce D."/>
            <person name="Goodwin L."/>
            <person name="Pitluck S."/>
            <person name="Chertkov O."/>
            <person name="Brettin T."/>
            <person name="Detter J.C."/>
            <person name="Han C."/>
            <person name="Kuske C.R."/>
            <person name="Schmutz J."/>
            <person name="Larimer F."/>
            <person name="Land M."/>
            <person name="Hauser L."/>
            <person name="Kyrpides N."/>
            <person name="Lykidis A."/>
            <person name="Mesbah N.M."/>
            <person name="Wiegel J."/>
        </authorList>
    </citation>
    <scope>NUCLEOTIDE SEQUENCE [LARGE SCALE GENOMIC DNA]</scope>
    <source>
        <strain evidence="4">ATCC BAA-1301 / DSM 18059 / JW/NM-WN-LF</strain>
    </source>
</reference>
<sequence length="414" mass="47926">MTSSNNKHILILNHHASSPNVGGGARHYELGEFLSSKKYYVSIVSSSYSKSKNRYHYDEEIKIETYNQYFNFIYLKTKPPFGSTLNRFRNYLDYMNKAYKYREYYKNPDVVIASSVHPLAWSAGYKISRKYNAKFVVEVRDLWPLSMYEDFSGITRKGVFSFFEYFERKYYNLADKIITTAPYAYEYIEEKYAINRDKVVNIPHGIDIKNFDRNLQKSEHNLPQDLKKILDNYFCITYTGSLSQSEGLETLVEAAKHLQKYEEIKIVIVGGGSEKEKLKNEIQQNKLNNVTMFDKVDRDLVPLILKKSKVLFCGLKDRKVFKYGISKNKFYDYMAASKPIIFASNVRGSIISKAEAGITIPPGDPKNLADNIVNLYKNINTLGVKYGENGRHYVEKNHTVNTISGQFLEVIEES</sequence>
<dbReference type="AlphaFoldDB" id="B2A1P1"/>
<evidence type="ECO:0000313" key="4">
    <source>
        <dbReference type="Proteomes" id="UP000001683"/>
    </source>
</evidence>
<dbReference type="STRING" id="457570.Nther_2528"/>
<evidence type="ECO:0000256" key="1">
    <source>
        <dbReference type="ARBA" id="ARBA00022679"/>
    </source>
</evidence>